<dbReference type="Proteomes" id="UP001177260">
    <property type="component" value="Unassembled WGS sequence"/>
</dbReference>
<name>A0ACC3B1Z1_9EURO</name>
<dbReference type="EMBL" id="JAOPJF010000033">
    <property type="protein sequence ID" value="KAK1144113.1"/>
    <property type="molecule type" value="Genomic_DNA"/>
</dbReference>
<evidence type="ECO:0000313" key="1">
    <source>
        <dbReference type="EMBL" id="KAK1144113.1"/>
    </source>
</evidence>
<keyword evidence="2" id="KW-1185">Reference proteome</keyword>
<sequence length="97" mass="11202">MTDSTSTFSRKTRINPDNTTKTKVLQEATSIMRFILVLFAALLSMAVATENADPAPLGRCGAWCERDWDCRGRGPCDYCHRRRHECRRYDDRLESEE</sequence>
<organism evidence="1 2">
    <name type="scientific">Aspergillus melleus</name>
    <dbReference type="NCBI Taxonomy" id="138277"/>
    <lineage>
        <taxon>Eukaryota</taxon>
        <taxon>Fungi</taxon>
        <taxon>Dikarya</taxon>
        <taxon>Ascomycota</taxon>
        <taxon>Pezizomycotina</taxon>
        <taxon>Eurotiomycetes</taxon>
        <taxon>Eurotiomycetidae</taxon>
        <taxon>Eurotiales</taxon>
        <taxon>Aspergillaceae</taxon>
        <taxon>Aspergillus</taxon>
        <taxon>Aspergillus subgen. Circumdati</taxon>
    </lineage>
</organism>
<gene>
    <name evidence="1" type="ORF">N8T08_005775</name>
</gene>
<accession>A0ACC3B1Z1</accession>
<evidence type="ECO:0000313" key="2">
    <source>
        <dbReference type="Proteomes" id="UP001177260"/>
    </source>
</evidence>
<proteinExistence type="predicted"/>
<reference evidence="1 2" key="1">
    <citation type="journal article" date="2023" name="ACS Omega">
        <title>Identification of the Neoaspergillic Acid Biosynthesis Gene Cluster by Establishing an In Vitro CRISPR-Ribonucleoprotein Genetic System in Aspergillus melleus.</title>
        <authorList>
            <person name="Yuan B."/>
            <person name="Grau M.F."/>
            <person name="Murata R.M."/>
            <person name="Torok T."/>
            <person name="Venkateswaran K."/>
            <person name="Stajich J.E."/>
            <person name="Wang C.C.C."/>
        </authorList>
    </citation>
    <scope>NUCLEOTIDE SEQUENCE [LARGE SCALE GENOMIC DNA]</scope>
    <source>
        <strain evidence="1 2">IMV 1140</strain>
    </source>
</reference>
<comment type="caution">
    <text evidence="1">The sequence shown here is derived from an EMBL/GenBank/DDBJ whole genome shotgun (WGS) entry which is preliminary data.</text>
</comment>
<protein>
    <submittedName>
        <fullName evidence="1">Uncharacterized protein</fullName>
    </submittedName>
</protein>